<keyword evidence="3" id="KW-1185">Reference proteome</keyword>
<accession>A0AAE0LGK4</accession>
<feature type="region of interest" description="Disordered" evidence="1">
    <location>
        <begin position="77"/>
        <end position="153"/>
    </location>
</feature>
<name>A0AAE0LGK4_9CHLO</name>
<dbReference type="EMBL" id="LGRX02002563">
    <property type="protein sequence ID" value="KAK3283970.1"/>
    <property type="molecule type" value="Genomic_DNA"/>
</dbReference>
<comment type="caution">
    <text evidence="2">The sequence shown here is derived from an EMBL/GenBank/DDBJ whole genome shotgun (WGS) entry which is preliminary data.</text>
</comment>
<dbReference type="Proteomes" id="UP001190700">
    <property type="component" value="Unassembled WGS sequence"/>
</dbReference>
<feature type="compositionally biased region" description="Low complexity" evidence="1">
    <location>
        <begin position="143"/>
        <end position="153"/>
    </location>
</feature>
<sequence length="153" mass="16604">MAPPIISAASTLGVIKRRAKTPGEVFGLAVKHKVYYGTVVKRDKPRGDPPVECVTVRYDDGQKCWFPNKTVERWLLPAGAQESAPAESEDLSDESDPEESESDTEAGTSASVKVVPTRNRSKSSETPTEKAVRLEHEGRKASTATAIADDTIY</sequence>
<feature type="compositionally biased region" description="Basic and acidic residues" evidence="1">
    <location>
        <begin position="127"/>
        <end position="140"/>
    </location>
</feature>
<protein>
    <submittedName>
        <fullName evidence="2">Uncharacterized protein</fullName>
    </submittedName>
</protein>
<dbReference type="AlphaFoldDB" id="A0AAE0LGK4"/>
<organism evidence="2 3">
    <name type="scientific">Cymbomonas tetramitiformis</name>
    <dbReference type="NCBI Taxonomy" id="36881"/>
    <lineage>
        <taxon>Eukaryota</taxon>
        <taxon>Viridiplantae</taxon>
        <taxon>Chlorophyta</taxon>
        <taxon>Pyramimonadophyceae</taxon>
        <taxon>Pyramimonadales</taxon>
        <taxon>Pyramimonadaceae</taxon>
        <taxon>Cymbomonas</taxon>
    </lineage>
</organism>
<feature type="compositionally biased region" description="Acidic residues" evidence="1">
    <location>
        <begin position="87"/>
        <end position="104"/>
    </location>
</feature>
<gene>
    <name evidence="2" type="ORF">CYMTET_8360</name>
</gene>
<evidence type="ECO:0000256" key="1">
    <source>
        <dbReference type="SAM" id="MobiDB-lite"/>
    </source>
</evidence>
<evidence type="ECO:0000313" key="2">
    <source>
        <dbReference type="EMBL" id="KAK3283970.1"/>
    </source>
</evidence>
<proteinExistence type="predicted"/>
<evidence type="ECO:0000313" key="3">
    <source>
        <dbReference type="Proteomes" id="UP001190700"/>
    </source>
</evidence>
<reference evidence="2 3" key="1">
    <citation type="journal article" date="2015" name="Genome Biol. Evol.">
        <title>Comparative Genomics of a Bacterivorous Green Alga Reveals Evolutionary Causalities and Consequences of Phago-Mixotrophic Mode of Nutrition.</title>
        <authorList>
            <person name="Burns J.A."/>
            <person name="Paasch A."/>
            <person name="Narechania A."/>
            <person name="Kim E."/>
        </authorList>
    </citation>
    <scope>NUCLEOTIDE SEQUENCE [LARGE SCALE GENOMIC DNA]</scope>
    <source>
        <strain evidence="2 3">PLY_AMNH</strain>
    </source>
</reference>